<sequence>MRMECPTGGPNDYSAGSPLAYLGVQLIRNLNDKVDFAPWYEGDRNGMGTNLVAVEAKRLGDARKGIPHHRIKDQRFTTDKPFLQSIRLFGI</sequence>
<dbReference type="EMBL" id="JACBAF010002036">
    <property type="protein sequence ID" value="KAF7169467.1"/>
    <property type="molecule type" value="Genomic_DNA"/>
</dbReference>
<proteinExistence type="predicted"/>
<organism evidence="2 4">
    <name type="scientific">Aspergillus hiratsukae</name>
    <dbReference type="NCBI Taxonomy" id="1194566"/>
    <lineage>
        <taxon>Eukaryota</taxon>
        <taxon>Fungi</taxon>
        <taxon>Dikarya</taxon>
        <taxon>Ascomycota</taxon>
        <taxon>Pezizomycotina</taxon>
        <taxon>Eurotiomycetes</taxon>
        <taxon>Eurotiomycetidae</taxon>
        <taxon>Eurotiales</taxon>
        <taxon>Aspergillaceae</taxon>
        <taxon>Aspergillus</taxon>
        <taxon>Aspergillus subgen. Fumigati</taxon>
    </lineage>
</organism>
<dbReference type="AlphaFoldDB" id="A0A8H6UWI1"/>
<dbReference type="EMBL" id="JACBAD010001871">
    <property type="protein sequence ID" value="KAF7131154.1"/>
    <property type="molecule type" value="Genomic_DNA"/>
</dbReference>
<name>A0A8H6UWI1_9EURO</name>
<dbReference type="Proteomes" id="UP000630445">
    <property type="component" value="Unassembled WGS sequence"/>
</dbReference>
<evidence type="ECO:0000313" key="4">
    <source>
        <dbReference type="Proteomes" id="UP000662466"/>
    </source>
</evidence>
<dbReference type="Proteomes" id="UP000662466">
    <property type="component" value="Unassembled WGS sequence"/>
</dbReference>
<evidence type="ECO:0000313" key="3">
    <source>
        <dbReference type="Proteomes" id="UP000630445"/>
    </source>
</evidence>
<evidence type="ECO:0000313" key="1">
    <source>
        <dbReference type="EMBL" id="KAF7131154.1"/>
    </source>
</evidence>
<dbReference type="OrthoDB" id="4510510at2759"/>
<gene>
    <name evidence="1" type="ORF">CNMCM5793_004204</name>
    <name evidence="2" type="ORF">CNMCM6106_004352</name>
</gene>
<comment type="caution">
    <text evidence="2">The sequence shown here is derived from an EMBL/GenBank/DDBJ whole genome shotgun (WGS) entry which is preliminary data.</text>
</comment>
<protein>
    <submittedName>
        <fullName evidence="2">Uncharacterized protein</fullName>
    </submittedName>
</protein>
<evidence type="ECO:0000313" key="2">
    <source>
        <dbReference type="EMBL" id="KAF7169467.1"/>
    </source>
</evidence>
<reference evidence="2" key="1">
    <citation type="submission" date="2020-06" db="EMBL/GenBank/DDBJ databases">
        <title>Draft genome sequences of strains closely related to Aspergillus parafelis and Aspergillus hiratsukae.</title>
        <authorList>
            <person name="Dos Santos R.A.C."/>
            <person name="Rivero-Menendez O."/>
            <person name="Steenwyk J.L."/>
            <person name="Mead M.E."/>
            <person name="Goldman G.H."/>
            <person name="Alastruey-Izquierdo A."/>
            <person name="Rokas A."/>
        </authorList>
    </citation>
    <scope>NUCLEOTIDE SEQUENCE</scope>
    <source>
        <strain evidence="1">CNM-CM5793</strain>
        <strain evidence="2">CNM-CM6106</strain>
    </source>
</reference>
<accession>A0A8H6UWI1</accession>
<keyword evidence="3" id="KW-1185">Reference proteome</keyword>